<dbReference type="RefSeq" id="WP_229536397.1">
    <property type="nucleotide sequence ID" value="NZ_JAJHJB010000032.1"/>
</dbReference>
<accession>A0ABS8HZ27</accession>
<protein>
    <recommendedName>
        <fullName evidence="1 3">Biotin carboxyl carrier protein of acetyl-CoA carboxylase</fullName>
    </recommendedName>
</protein>
<evidence type="ECO:0000256" key="2">
    <source>
        <dbReference type="ARBA" id="ARBA00023267"/>
    </source>
</evidence>
<dbReference type="PANTHER" id="PTHR45266">
    <property type="entry name" value="OXALOACETATE DECARBOXYLASE ALPHA CHAIN"/>
    <property type="match status" value="1"/>
</dbReference>
<dbReference type="InterPro" id="IPR000089">
    <property type="entry name" value="Biotin_lipoyl"/>
</dbReference>
<comment type="function">
    <text evidence="3">This protein is a component of the acetyl coenzyme A carboxylase complex; first, biotin carboxylase catalyzes the carboxylation of the carrier protein and then the transcarboxylase transfers the carboxyl group to form malonyl-CoA.</text>
</comment>
<dbReference type="PANTHER" id="PTHR45266:SF3">
    <property type="entry name" value="OXALOACETATE DECARBOXYLASE ALPHA CHAIN"/>
    <property type="match status" value="1"/>
</dbReference>
<dbReference type="SUPFAM" id="SSF51230">
    <property type="entry name" value="Single hybrid motif"/>
    <property type="match status" value="1"/>
</dbReference>
<evidence type="ECO:0000313" key="5">
    <source>
        <dbReference type="EMBL" id="MCC5467387.1"/>
    </source>
</evidence>
<evidence type="ECO:0000259" key="4">
    <source>
        <dbReference type="PROSITE" id="PS50968"/>
    </source>
</evidence>
<organism evidence="5 6">
    <name type="scientific">Pelosinus baikalensis</name>
    <dbReference type="NCBI Taxonomy" id="2892015"/>
    <lineage>
        <taxon>Bacteria</taxon>
        <taxon>Bacillati</taxon>
        <taxon>Bacillota</taxon>
        <taxon>Negativicutes</taxon>
        <taxon>Selenomonadales</taxon>
        <taxon>Sporomusaceae</taxon>
        <taxon>Pelosinus</taxon>
    </lineage>
</organism>
<dbReference type="Proteomes" id="UP001165492">
    <property type="component" value="Unassembled WGS sequence"/>
</dbReference>
<dbReference type="CDD" id="cd06850">
    <property type="entry name" value="biotinyl_domain"/>
    <property type="match status" value="1"/>
</dbReference>
<keyword evidence="3" id="KW-0275">Fatty acid biosynthesis</keyword>
<sequence length="157" mass="17266">MLTFDEIREIIKMIDQSSIQHFELNQDGTQIVVGKYAVSSQKNIPLDSEGVKETVSQRSTAAIKQESVKFIAECEDSHLHKIMSPTVGTFYSAPEPGADPFVKIGQQVGPSTVVCVLEAMKLFNEVEAGISGEIVEILFKDGEFVEYGAPLFLVKPE</sequence>
<evidence type="ECO:0000313" key="6">
    <source>
        <dbReference type="Proteomes" id="UP001165492"/>
    </source>
</evidence>
<dbReference type="PRINTS" id="PR01071">
    <property type="entry name" value="ACOABIOTINCC"/>
</dbReference>
<dbReference type="Pfam" id="PF00364">
    <property type="entry name" value="Biotin_lipoyl"/>
    <property type="match status" value="1"/>
</dbReference>
<dbReference type="InterPro" id="IPR050709">
    <property type="entry name" value="Biotin_Carboxyl_Carrier/Decarb"/>
</dbReference>
<name>A0ABS8HZ27_9FIRM</name>
<dbReference type="GO" id="GO:0003989">
    <property type="term" value="F:acetyl-CoA carboxylase activity"/>
    <property type="evidence" value="ECO:0007669"/>
    <property type="project" value="UniProtKB-EC"/>
</dbReference>
<reference evidence="5" key="1">
    <citation type="submission" date="2021-11" db="EMBL/GenBank/DDBJ databases">
        <title>Description of a new species Pelosinus isolated from the bottom sediments of Lake Baikal.</title>
        <authorList>
            <person name="Zakharyuk A."/>
        </authorList>
    </citation>
    <scope>NUCLEOTIDE SEQUENCE</scope>
    <source>
        <strain evidence="5">Bkl1</strain>
    </source>
</reference>
<keyword evidence="6" id="KW-1185">Reference proteome</keyword>
<comment type="caution">
    <text evidence="5">The sequence shown here is derived from an EMBL/GenBank/DDBJ whole genome shotgun (WGS) entry which is preliminary data.</text>
</comment>
<dbReference type="InterPro" id="IPR011053">
    <property type="entry name" value="Single_hybrid_motif"/>
</dbReference>
<dbReference type="InterPro" id="IPR001249">
    <property type="entry name" value="AcCoA_biotinCC"/>
</dbReference>
<keyword evidence="5" id="KW-0436">Ligase</keyword>
<gene>
    <name evidence="5" type="primary">accB</name>
    <name evidence="5" type="ORF">LMF89_18800</name>
</gene>
<keyword evidence="3" id="KW-0444">Lipid biosynthesis</keyword>
<dbReference type="Gene3D" id="2.40.50.100">
    <property type="match status" value="1"/>
</dbReference>
<keyword evidence="3" id="KW-0276">Fatty acid metabolism</keyword>
<keyword evidence="2 3" id="KW-0092">Biotin</keyword>
<keyword evidence="3" id="KW-0443">Lipid metabolism</keyword>
<evidence type="ECO:0000256" key="3">
    <source>
        <dbReference type="RuleBase" id="RU364072"/>
    </source>
</evidence>
<feature type="domain" description="Lipoyl-binding" evidence="4">
    <location>
        <begin position="79"/>
        <end position="155"/>
    </location>
</feature>
<proteinExistence type="predicted"/>
<dbReference type="PROSITE" id="PS50968">
    <property type="entry name" value="BIOTINYL_LIPOYL"/>
    <property type="match status" value="1"/>
</dbReference>
<dbReference type="NCBIfam" id="TIGR00531">
    <property type="entry name" value="BCCP"/>
    <property type="match status" value="1"/>
</dbReference>
<comment type="pathway">
    <text evidence="3">Lipid metabolism; fatty acid biosynthesis.</text>
</comment>
<evidence type="ECO:0000256" key="1">
    <source>
        <dbReference type="ARBA" id="ARBA00017562"/>
    </source>
</evidence>
<dbReference type="EMBL" id="JAJHJB010000032">
    <property type="protein sequence ID" value="MCC5467387.1"/>
    <property type="molecule type" value="Genomic_DNA"/>
</dbReference>